<reference evidence="1 2" key="1">
    <citation type="submission" date="2023-07" db="EMBL/GenBank/DDBJ databases">
        <title>Comparative genomics of wheat-associated soil bacteria to identify genetic determinants of phenazine resistance.</title>
        <authorList>
            <person name="Mouncey N."/>
        </authorList>
    </citation>
    <scope>NUCLEOTIDE SEQUENCE [LARGE SCALE GENOMIC DNA]</scope>
    <source>
        <strain evidence="1 2">W4I11</strain>
    </source>
</reference>
<dbReference type="RefSeq" id="WP_307280158.1">
    <property type="nucleotide sequence ID" value="NZ_JAUSZT010000003.1"/>
</dbReference>
<gene>
    <name evidence="1" type="ORF">QFZ34_002061</name>
</gene>
<dbReference type="Proteomes" id="UP001237780">
    <property type="component" value="Unassembled WGS sequence"/>
</dbReference>
<evidence type="ECO:0008006" key="3">
    <source>
        <dbReference type="Google" id="ProtNLM"/>
    </source>
</evidence>
<dbReference type="Gene3D" id="3.30.2000.30">
    <property type="match status" value="1"/>
</dbReference>
<proteinExistence type="predicted"/>
<keyword evidence="2" id="KW-1185">Reference proteome</keyword>
<name>A0ABU0S819_9HYPH</name>
<accession>A0ABU0S819</accession>
<evidence type="ECO:0000313" key="1">
    <source>
        <dbReference type="EMBL" id="MDQ0996879.1"/>
    </source>
</evidence>
<sequence length="134" mass="14492">MTSPVLELQAAIVARLKANATVNGLIGGRVYDAVPANPTFPYVGFGPADELSDDVDCITGFEITMQIDCWSRAVGFPEVRRISDAVRAALVDTDLTITDNAIVYFTHRITRVFRDPDGSTSHAALTFSAFAEQP</sequence>
<dbReference type="InterPro" id="IPR053745">
    <property type="entry name" value="Viral_Tail_Comp_sf"/>
</dbReference>
<organism evidence="1 2">
    <name type="scientific">Phyllobacterium ifriqiyense</name>
    <dbReference type="NCBI Taxonomy" id="314238"/>
    <lineage>
        <taxon>Bacteria</taxon>
        <taxon>Pseudomonadati</taxon>
        <taxon>Pseudomonadota</taxon>
        <taxon>Alphaproteobacteria</taxon>
        <taxon>Hyphomicrobiales</taxon>
        <taxon>Phyllobacteriaceae</taxon>
        <taxon>Phyllobacterium</taxon>
    </lineage>
</organism>
<dbReference type="InterPro" id="IPR021508">
    <property type="entry name" value="Gp17-like"/>
</dbReference>
<comment type="caution">
    <text evidence="1">The sequence shown here is derived from an EMBL/GenBank/DDBJ whole genome shotgun (WGS) entry which is preliminary data.</text>
</comment>
<dbReference type="Pfam" id="PF11367">
    <property type="entry name" value="Tail_completion_gp17"/>
    <property type="match status" value="1"/>
</dbReference>
<evidence type="ECO:0000313" key="2">
    <source>
        <dbReference type="Proteomes" id="UP001237780"/>
    </source>
</evidence>
<protein>
    <recommendedName>
        <fullName evidence="3">DUF3168 domain-containing protein</fullName>
    </recommendedName>
</protein>
<dbReference type="EMBL" id="JAUSZT010000003">
    <property type="protein sequence ID" value="MDQ0996879.1"/>
    <property type="molecule type" value="Genomic_DNA"/>
</dbReference>